<gene>
    <name evidence="10" type="ORF">C5L14_11825</name>
</gene>
<dbReference type="OrthoDB" id="9800416at2"/>
<dbReference type="InterPro" id="IPR036259">
    <property type="entry name" value="MFS_trans_sf"/>
</dbReference>
<keyword evidence="3 8" id="KW-0813">Transport</keyword>
<dbReference type="PROSITE" id="PS50850">
    <property type="entry name" value="MFS"/>
    <property type="match status" value="1"/>
</dbReference>
<keyword evidence="8" id="KW-0997">Cell inner membrane</keyword>
<feature type="transmembrane region" description="Helical" evidence="8">
    <location>
        <begin position="144"/>
        <end position="163"/>
    </location>
</feature>
<feature type="transmembrane region" description="Helical" evidence="8">
    <location>
        <begin position="20"/>
        <end position="38"/>
    </location>
</feature>
<dbReference type="RefSeq" id="WP_105862246.1">
    <property type="nucleotide sequence ID" value="NZ_PUEJ01000004.1"/>
</dbReference>
<evidence type="ECO:0000313" key="11">
    <source>
        <dbReference type="Proteomes" id="UP000237682"/>
    </source>
</evidence>
<evidence type="ECO:0000256" key="7">
    <source>
        <dbReference type="ARBA" id="ARBA00023136"/>
    </source>
</evidence>
<name>A0A2S9QDC8_9HYPH</name>
<dbReference type="InterPro" id="IPR004812">
    <property type="entry name" value="Efflux_drug-R_Bcr/CmlA"/>
</dbReference>
<accession>A0A2S9QDC8</accession>
<evidence type="ECO:0000256" key="3">
    <source>
        <dbReference type="ARBA" id="ARBA00022448"/>
    </source>
</evidence>
<protein>
    <recommendedName>
        <fullName evidence="8">Bcr/CflA family efflux transporter</fullName>
    </recommendedName>
</protein>
<feature type="transmembrane region" description="Helical" evidence="8">
    <location>
        <begin position="215"/>
        <end position="237"/>
    </location>
</feature>
<comment type="similarity">
    <text evidence="2 8">Belongs to the major facilitator superfamily. Bcr/CmlA family.</text>
</comment>
<feature type="transmembrane region" description="Helical" evidence="8">
    <location>
        <begin position="58"/>
        <end position="75"/>
    </location>
</feature>
<evidence type="ECO:0000259" key="9">
    <source>
        <dbReference type="PROSITE" id="PS50850"/>
    </source>
</evidence>
<dbReference type="InterPro" id="IPR020846">
    <property type="entry name" value="MFS_dom"/>
</dbReference>
<feature type="transmembrane region" description="Helical" evidence="8">
    <location>
        <begin position="288"/>
        <end position="310"/>
    </location>
</feature>
<evidence type="ECO:0000256" key="4">
    <source>
        <dbReference type="ARBA" id="ARBA00022475"/>
    </source>
</evidence>
<dbReference type="SUPFAM" id="SSF103473">
    <property type="entry name" value="MFS general substrate transporter"/>
    <property type="match status" value="1"/>
</dbReference>
<evidence type="ECO:0000256" key="2">
    <source>
        <dbReference type="ARBA" id="ARBA00006236"/>
    </source>
</evidence>
<keyword evidence="6 8" id="KW-1133">Transmembrane helix</keyword>
<keyword evidence="7 8" id="KW-0472">Membrane</keyword>
<evidence type="ECO:0000313" key="10">
    <source>
        <dbReference type="EMBL" id="PRH87310.1"/>
    </source>
</evidence>
<comment type="subcellular location">
    <subcellularLocation>
        <location evidence="8">Cell inner membrane</location>
        <topology evidence="8">Multi-pass membrane protein</topology>
    </subcellularLocation>
    <subcellularLocation>
        <location evidence="1">Cell membrane</location>
        <topology evidence="1">Multi-pass membrane protein</topology>
    </subcellularLocation>
</comment>
<evidence type="ECO:0000256" key="1">
    <source>
        <dbReference type="ARBA" id="ARBA00004651"/>
    </source>
</evidence>
<feature type="transmembrane region" description="Helical" evidence="8">
    <location>
        <begin position="87"/>
        <end position="105"/>
    </location>
</feature>
<dbReference type="GO" id="GO:0042910">
    <property type="term" value="F:xenobiotic transmembrane transporter activity"/>
    <property type="evidence" value="ECO:0007669"/>
    <property type="project" value="InterPro"/>
</dbReference>
<feature type="transmembrane region" description="Helical" evidence="8">
    <location>
        <begin position="316"/>
        <end position="336"/>
    </location>
</feature>
<keyword evidence="5 8" id="KW-0812">Transmembrane</keyword>
<feature type="transmembrane region" description="Helical" evidence="8">
    <location>
        <begin position="257"/>
        <end position="276"/>
    </location>
</feature>
<dbReference type="Proteomes" id="UP000237682">
    <property type="component" value="Unassembled WGS sequence"/>
</dbReference>
<dbReference type="EMBL" id="PUEJ01000004">
    <property type="protein sequence ID" value="PRH87310.1"/>
    <property type="molecule type" value="Genomic_DNA"/>
</dbReference>
<dbReference type="AlphaFoldDB" id="A0A2S9QDC8"/>
<proteinExistence type="inferred from homology"/>
<dbReference type="Gene3D" id="1.20.1720.10">
    <property type="entry name" value="Multidrug resistance protein D"/>
    <property type="match status" value="1"/>
</dbReference>
<evidence type="ECO:0000256" key="6">
    <source>
        <dbReference type="ARBA" id="ARBA00022989"/>
    </source>
</evidence>
<feature type="transmembrane region" description="Helical" evidence="8">
    <location>
        <begin position="357"/>
        <end position="374"/>
    </location>
</feature>
<feature type="transmembrane region" description="Helical" evidence="8">
    <location>
        <begin position="175"/>
        <end position="194"/>
    </location>
</feature>
<organism evidence="10 11">
    <name type="scientific">Labrys okinawensis</name>
    <dbReference type="NCBI Taxonomy" id="346911"/>
    <lineage>
        <taxon>Bacteria</taxon>
        <taxon>Pseudomonadati</taxon>
        <taxon>Pseudomonadota</taxon>
        <taxon>Alphaproteobacteria</taxon>
        <taxon>Hyphomicrobiales</taxon>
        <taxon>Xanthobacteraceae</taxon>
        <taxon>Labrys</taxon>
    </lineage>
</organism>
<evidence type="ECO:0000256" key="5">
    <source>
        <dbReference type="ARBA" id="ARBA00022692"/>
    </source>
</evidence>
<evidence type="ECO:0000256" key="8">
    <source>
        <dbReference type="RuleBase" id="RU365088"/>
    </source>
</evidence>
<dbReference type="CDD" id="cd17320">
    <property type="entry name" value="MFS_MdfA_MDR_like"/>
    <property type="match status" value="1"/>
</dbReference>
<reference evidence="10 11" key="1">
    <citation type="submission" date="2018-02" db="EMBL/GenBank/DDBJ databases">
        <title>Whole genome sequencing of endophytic bacterium.</title>
        <authorList>
            <person name="Eedara R."/>
            <person name="Podile A.R."/>
        </authorList>
    </citation>
    <scope>NUCLEOTIDE SEQUENCE [LARGE SCALE GENOMIC DNA]</scope>
    <source>
        <strain evidence="10 11">RP1T</strain>
    </source>
</reference>
<dbReference type="GO" id="GO:0005886">
    <property type="term" value="C:plasma membrane"/>
    <property type="evidence" value="ECO:0007669"/>
    <property type="project" value="UniProtKB-SubCell"/>
</dbReference>
<dbReference type="GO" id="GO:1990961">
    <property type="term" value="P:xenobiotic detoxification by transmembrane export across the plasma membrane"/>
    <property type="evidence" value="ECO:0007669"/>
    <property type="project" value="InterPro"/>
</dbReference>
<dbReference type="PANTHER" id="PTHR23502:SF132">
    <property type="entry name" value="POLYAMINE TRANSPORTER 2-RELATED"/>
    <property type="match status" value="1"/>
</dbReference>
<keyword evidence="4" id="KW-1003">Cell membrane</keyword>
<dbReference type="InterPro" id="IPR011701">
    <property type="entry name" value="MFS"/>
</dbReference>
<feature type="transmembrane region" description="Helical" evidence="8">
    <location>
        <begin position="111"/>
        <end position="132"/>
    </location>
</feature>
<dbReference type="PANTHER" id="PTHR23502">
    <property type="entry name" value="MAJOR FACILITATOR SUPERFAMILY"/>
    <property type="match status" value="1"/>
</dbReference>
<keyword evidence="11" id="KW-1185">Reference proteome</keyword>
<sequence>MTDTTSRVPVVGRLGRTEFIVLVASLVAVNAFAIDIMLPGLQQIGASLGEADPNRRQLVIPAYLLGFGLLQLVFGPLSDRFGRRGPLLVGLGIYCVAALFAFSTSNFNALVALRFIQGSGAAASAVIATALVRDVFAGNQMAKIMSLVFTVLMLSPILAPSLGQGLMTVMDWRGLFGFMAGWGAIVIAWVWWRLPETLQPEHKRPLSLKAVIEGFGIVFANRISLAYIIGMAALFGALMGFLNSSQQIYRDVFGVEAMFPLFFAGGAACSALGGMVNAQLVNRYGMRLLSWLALGVFGAAALTILVAALLHALPLWLFFGLSAVQFLVFSMILSNFGALAMEPLGEVAGTAASTQGFLQMVPGAAIGILIGQVFDGTVIPLAVGYVAMVALTAACVRLMAGKGRVAG</sequence>
<feature type="domain" description="Major facilitator superfamily (MFS) profile" evidence="9">
    <location>
        <begin position="19"/>
        <end position="404"/>
    </location>
</feature>
<dbReference type="Pfam" id="PF07690">
    <property type="entry name" value="MFS_1"/>
    <property type="match status" value="1"/>
</dbReference>
<feature type="transmembrane region" description="Helical" evidence="8">
    <location>
        <begin position="380"/>
        <end position="400"/>
    </location>
</feature>
<comment type="caution">
    <text evidence="10">The sequence shown here is derived from an EMBL/GenBank/DDBJ whole genome shotgun (WGS) entry which is preliminary data.</text>
</comment>
<dbReference type="NCBIfam" id="TIGR00710">
    <property type="entry name" value="efflux_Bcr_CflA"/>
    <property type="match status" value="1"/>
</dbReference>